<evidence type="ECO:0000259" key="1">
    <source>
        <dbReference type="PROSITE" id="PS51729"/>
    </source>
</evidence>
<dbReference type="PROSITE" id="PS51729">
    <property type="entry name" value="GNAT_YJDJ"/>
    <property type="match status" value="1"/>
</dbReference>
<keyword evidence="3" id="KW-1185">Reference proteome</keyword>
<protein>
    <submittedName>
        <fullName evidence="2">Acetyltransferase</fullName>
    </submittedName>
</protein>
<sequence>MARGGSEAPKIVWSKRVGSFKIEDQEAYLDYELRYRGKAIDILHTYAPPSKNGLGLTSHLCITVFSHARSHLFFVIPSSTYVSDIFLAQNPSWNSILHKQDLKSSI</sequence>
<dbReference type="Gene3D" id="3.40.630.30">
    <property type="match status" value="1"/>
</dbReference>
<dbReference type="Proteomes" id="UP000222542">
    <property type="component" value="Unassembled WGS sequence"/>
</dbReference>
<accession>A0A2G2YXF4</accession>
<feature type="domain" description="N-acetyltransferase" evidence="1">
    <location>
        <begin position="10"/>
        <end position="98"/>
    </location>
</feature>
<reference evidence="2 3" key="2">
    <citation type="journal article" date="2017" name="Genome Biol.">
        <title>New reference genome sequences of hot pepper reveal the massive evolution of plant disease-resistance genes by retroduplication.</title>
        <authorList>
            <person name="Kim S."/>
            <person name="Park J."/>
            <person name="Yeom S.I."/>
            <person name="Kim Y.M."/>
            <person name="Seo E."/>
            <person name="Kim K.T."/>
            <person name="Kim M.S."/>
            <person name="Lee J.M."/>
            <person name="Cheong K."/>
            <person name="Shin H.S."/>
            <person name="Kim S.B."/>
            <person name="Han K."/>
            <person name="Lee J."/>
            <person name="Park M."/>
            <person name="Lee H.A."/>
            <person name="Lee H.Y."/>
            <person name="Lee Y."/>
            <person name="Oh S."/>
            <person name="Lee J.H."/>
            <person name="Choi E."/>
            <person name="Choi E."/>
            <person name="Lee S.E."/>
            <person name="Jeon J."/>
            <person name="Kim H."/>
            <person name="Choi G."/>
            <person name="Song H."/>
            <person name="Lee J."/>
            <person name="Lee S.C."/>
            <person name="Kwon J.K."/>
            <person name="Lee H.Y."/>
            <person name="Koo N."/>
            <person name="Hong Y."/>
            <person name="Kim R.W."/>
            <person name="Kang W.H."/>
            <person name="Huh J.H."/>
            <person name="Kang B.C."/>
            <person name="Yang T.J."/>
            <person name="Lee Y.H."/>
            <person name="Bennetzen J.L."/>
            <person name="Choi D."/>
        </authorList>
    </citation>
    <scope>NUCLEOTIDE SEQUENCE [LARGE SCALE GENOMIC DNA]</scope>
    <source>
        <strain evidence="3">cv. CM334</strain>
    </source>
</reference>
<dbReference type="InterPro" id="IPR031165">
    <property type="entry name" value="GNAT_YJDJ"/>
</dbReference>
<proteinExistence type="predicted"/>
<dbReference type="InterPro" id="IPR045057">
    <property type="entry name" value="Gcn5-rel_NAT"/>
</dbReference>
<reference evidence="2 3" key="1">
    <citation type="journal article" date="2014" name="Nat. Genet.">
        <title>Genome sequence of the hot pepper provides insights into the evolution of pungency in Capsicum species.</title>
        <authorList>
            <person name="Kim S."/>
            <person name="Park M."/>
            <person name="Yeom S.I."/>
            <person name="Kim Y.M."/>
            <person name="Lee J.M."/>
            <person name="Lee H.A."/>
            <person name="Seo E."/>
            <person name="Choi J."/>
            <person name="Cheong K."/>
            <person name="Kim K.T."/>
            <person name="Jung K."/>
            <person name="Lee G.W."/>
            <person name="Oh S.K."/>
            <person name="Bae C."/>
            <person name="Kim S.B."/>
            <person name="Lee H.Y."/>
            <person name="Kim S.Y."/>
            <person name="Kim M.S."/>
            <person name="Kang B.C."/>
            <person name="Jo Y.D."/>
            <person name="Yang H.B."/>
            <person name="Jeong H.J."/>
            <person name="Kang W.H."/>
            <person name="Kwon J.K."/>
            <person name="Shin C."/>
            <person name="Lim J.Y."/>
            <person name="Park J.H."/>
            <person name="Huh J.H."/>
            <person name="Kim J.S."/>
            <person name="Kim B.D."/>
            <person name="Cohen O."/>
            <person name="Paran I."/>
            <person name="Suh M.C."/>
            <person name="Lee S.B."/>
            <person name="Kim Y.K."/>
            <person name="Shin Y."/>
            <person name="Noh S.J."/>
            <person name="Park J."/>
            <person name="Seo Y.S."/>
            <person name="Kwon S.Y."/>
            <person name="Kim H.A."/>
            <person name="Park J.M."/>
            <person name="Kim H.J."/>
            <person name="Choi S.B."/>
            <person name="Bosland P.W."/>
            <person name="Reeves G."/>
            <person name="Jo S.H."/>
            <person name="Lee B.W."/>
            <person name="Cho H.T."/>
            <person name="Choi H.S."/>
            <person name="Lee M.S."/>
            <person name="Yu Y."/>
            <person name="Do Choi Y."/>
            <person name="Park B.S."/>
            <person name="van Deynze A."/>
            <person name="Ashrafi H."/>
            <person name="Hill T."/>
            <person name="Kim W.T."/>
            <person name="Pai H.S."/>
            <person name="Ahn H.K."/>
            <person name="Yeam I."/>
            <person name="Giovannoni J.J."/>
            <person name="Rose J.K."/>
            <person name="Sorensen I."/>
            <person name="Lee S.J."/>
            <person name="Kim R.W."/>
            <person name="Choi I.Y."/>
            <person name="Choi B.S."/>
            <person name="Lim J.S."/>
            <person name="Lee Y.H."/>
            <person name="Choi D."/>
        </authorList>
    </citation>
    <scope>NUCLEOTIDE SEQUENCE [LARGE SCALE GENOMIC DNA]</scope>
    <source>
        <strain evidence="3">cv. CM334</strain>
    </source>
</reference>
<name>A0A2G2YXF4_CAPAN</name>
<dbReference type="EMBL" id="AYRZ02000008">
    <property type="protein sequence ID" value="PHT74450.1"/>
    <property type="molecule type" value="Genomic_DNA"/>
</dbReference>
<dbReference type="PANTHER" id="PTHR31435:SF9">
    <property type="entry name" value="PROTEIN NATD1"/>
    <property type="match status" value="1"/>
</dbReference>
<evidence type="ECO:0000313" key="2">
    <source>
        <dbReference type="EMBL" id="PHT74450.1"/>
    </source>
</evidence>
<dbReference type="SMR" id="A0A2G2YXF4"/>
<dbReference type="OMA" id="MTHNSES"/>
<dbReference type="AlphaFoldDB" id="A0A2G2YXF4"/>
<comment type="caution">
    <text evidence="2">The sequence shown here is derived from an EMBL/GenBank/DDBJ whole genome shotgun (WGS) entry which is preliminary data.</text>
</comment>
<dbReference type="Gramene" id="PHT74450">
    <property type="protein sequence ID" value="PHT74450"/>
    <property type="gene ID" value="T459_21727"/>
</dbReference>
<evidence type="ECO:0000313" key="3">
    <source>
        <dbReference type="Proteomes" id="UP000222542"/>
    </source>
</evidence>
<dbReference type="InterPro" id="IPR016181">
    <property type="entry name" value="Acyl_CoA_acyltransferase"/>
</dbReference>
<dbReference type="SUPFAM" id="SSF55729">
    <property type="entry name" value="Acyl-CoA N-acyltransferases (Nat)"/>
    <property type="match status" value="1"/>
</dbReference>
<organism evidence="2 3">
    <name type="scientific">Capsicum annuum</name>
    <name type="common">Capsicum pepper</name>
    <dbReference type="NCBI Taxonomy" id="4072"/>
    <lineage>
        <taxon>Eukaryota</taxon>
        <taxon>Viridiplantae</taxon>
        <taxon>Streptophyta</taxon>
        <taxon>Embryophyta</taxon>
        <taxon>Tracheophyta</taxon>
        <taxon>Spermatophyta</taxon>
        <taxon>Magnoliopsida</taxon>
        <taxon>eudicotyledons</taxon>
        <taxon>Gunneridae</taxon>
        <taxon>Pentapetalae</taxon>
        <taxon>asterids</taxon>
        <taxon>lamiids</taxon>
        <taxon>Solanales</taxon>
        <taxon>Solanaceae</taxon>
        <taxon>Solanoideae</taxon>
        <taxon>Capsiceae</taxon>
        <taxon>Capsicum</taxon>
    </lineage>
</organism>
<dbReference type="PANTHER" id="PTHR31435">
    <property type="entry name" value="PROTEIN NATD1"/>
    <property type="match status" value="1"/>
</dbReference>
<gene>
    <name evidence="2" type="ORF">T459_21727</name>
</gene>
<dbReference type="Pfam" id="PF14542">
    <property type="entry name" value="Acetyltransf_CG"/>
    <property type="match status" value="1"/>
</dbReference>
<dbReference type="STRING" id="4072.A0A2G2YXF4"/>